<reference evidence="4" key="1">
    <citation type="submission" date="2017-04" db="EMBL/GenBank/DDBJ databases">
        <authorList>
            <person name="Varghese N."/>
            <person name="Submissions S."/>
        </authorList>
    </citation>
    <scope>NUCLEOTIDE SEQUENCE [LARGE SCALE GENOMIC DNA]</scope>
    <source>
        <strain evidence="4">K3S</strain>
    </source>
</reference>
<sequence length="251" mass="27715">MTNSHTIQTQYKSILDIISRFDKAFIAFSGGIDSSLVAKAAVDVLGTKATAVTIESELTASRDILFARESAKSIGINHQVIKISVLKDELISANTDLRCYHCKKTIINTIDQQPLFDGSHIDDTDDRPGLRAIREAGVISPLALAGFDKKKIIEAAKFLQLYSMPRPSNSCLATRIKTGTALTQQNLTIVELTEDCMFEAGAKWCRARIDENQFKIEYGAGSALDEDGIKIQIVKNLPTLFQMDIKFLKKT</sequence>
<gene>
    <name evidence="3" type="ORF">SAMN06295933_2649</name>
</gene>
<dbReference type="InterPro" id="IPR052188">
    <property type="entry name" value="Ni-pincer_cofactor_biosynth"/>
</dbReference>
<dbReference type="Gene3D" id="3.40.50.620">
    <property type="entry name" value="HUPs"/>
    <property type="match status" value="1"/>
</dbReference>
<dbReference type="AlphaFoldDB" id="A0A1X7E4Z4"/>
<dbReference type="PIRSF" id="PIRSF006661">
    <property type="entry name" value="PP-lp_UCP006661"/>
    <property type="match status" value="1"/>
</dbReference>
<protein>
    <recommendedName>
        <fullName evidence="2">Asparagine synthetase domain-containing protein</fullName>
    </recommendedName>
</protein>
<proteinExistence type="predicted"/>
<dbReference type="InterPro" id="IPR005232">
    <property type="entry name" value="LarE"/>
</dbReference>
<dbReference type="Pfam" id="PF00733">
    <property type="entry name" value="Asn_synthase"/>
    <property type="match status" value="1"/>
</dbReference>
<dbReference type="OrthoDB" id="9776919at2"/>
<evidence type="ECO:0000256" key="1">
    <source>
        <dbReference type="PIRSR" id="PIRSR006661-1"/>
    </source>
</evidence>
<dbReference type="GO" id="GO:0006529">
    <property type="term" value="P:asparagine biosynthetic process"/>
    <property type="evidence" value="ECO:0007669"/>
    <property type="project" value="InterPro"/>
</dbReference>
<dbReference type="InterPro" id="IPR001962">
    <property type="entry name" value="Asn_synthase"/>
</dbReference>
<dbReference type="PANTHER" id="PTHR43169:SF2">
    <property type="entry name" value="NAD_GMP SYNTHASE DOMAIN-CONTAINING PROTEIN"/>
    <property type="match status" value="1"/>
</dbReference>
<feature type="active site" description="Nucleophile and sulfur donor" evidence="1">
    <location>
        <position position="171"/>
    </location>
</feature>
<accession>A0A1X7E4Z4</accession>
<name>A0A1X7E4Z4_9BACT</name>
<keyword evidence="4" id="KW-1185">Reference proteome</keyword>
<dbReference type="RefSeq" id="WP_137982542.1">
    <property type="nucleotide sequence ID" value="NZ_FWZU01000004.1"/>
</dbReference>
<dbReference type="InterPro" id="IPR014729">
    <property type="entry name" value="Rossmann-like_a/b/a_fold"/>
</dbReference>
<dbReference type="EMBL" id="FWZU01000004">
    <property type="protein sequence ID" value="SMF27575.1"/>
    <property type="molecule type" value="Genomic_DNA"/>
</dbReference>
<dbReference type="GO" id="GO:0016783">
    <property type="term" value="F:sulfurtransferase activity"/>
    <property type="evidence" value="ECO:0007669"/>
    <property type="project" value="InterPro"/>
</dbReference>
<dbReference type="SUPFAM" id="SSF52402">
    <property type="entry name" value="Adenine nucleotide alpha hydrolases-like"/>
    <property type="match status" value="1"/>
</dbReference>
<organism evidence="3 4">
    <name type="scientific">Desulfovibrio gilichinskyi</name>
    <dbReference type="NCBI Taxonomy" id="1519643"/>
    <lineage>
        <taxon>Bacteria</taxon>
        <taxon>Pseudomonadati</taxon>
        <taxon>Thermodesulfobacteriota</taxon>
        <taxon>Desulfovibrionia</taxon>
        <taxon>Desulfovibrionales</taxon>
        <taxon>Desulfovibrionaceae</taxon>
        <taxon>Desulfovibrio</taxon>
    </lineage>
</organism>
<evidence type="ECO:0000313" key="4">
    <source>
        <dbReference type="Proteomes" id="UP000192906"/>
    </source>
</evidence>
<evidence type="ECO:0000313" key="3">
    <source>
        <dbReference type="EMBL" id="SMF27575.1"/>
    </source>
</evidence>
<feature type="domain" description="Asparagine synthetase" evidence="2">
    <location>
        <begin position="28"/>
        <end position="85"/>
    </location>
</feature>
<dbReference type="PANTHER" id="PTHR43169">
    <property type="entry name" value="EXSB FAMILY PROTEIN"/>
    <property type="match status" value="1"/>
</dbReference>
<dbReference type="GO" id="GO:0004066">
    <property type="term" value="F:asparagine synthase (glutamine-hydrolyzing) activity"/>
    <property type="evidence" value="ECO:0007669"/>
    <property type="project" value="InterPro"/>
</dbReference>
<dbReference type="Proteomes" id="UP000192906">
    <property type="component" value="Unassembled WGS sequence"/>
</dbReference>
<dbReference type="STRING" id="1519643.SAMN06295933_2649"/>
<evidence type="ECO:0000259" key="2">
    <source>
        <dbReference type="Pfam" id="PF00733"/>
    </source>
</evidence>